<dbReference type="HAMAP" id="MF_00651">
    <property type="entry name" value="Nuclease_YqgF"/>
    <property type="match status" value="1"/>
</dbReference>
<comment type="similarity">
    <text evidence="5">Belongs to the YqgF HJR family.</text>
</comment>
<dbReference type="AlphaFoldDB" id="A0A4D6Y4J2"/>
<dbReference type="InterPro" id="IPR006641">
    <property type="entry name" value="YqgF/RNaseH-like_dom"/>
</dbReference>
<dbReference type="EMBL" id="CP033004">
    <property type="protein sequence ID" value="QCI23503.1"/>
    <property type="molecule type" value="Genomic_DNA"/>
</dbReference>
<dbReference type="PANTHER" id="PTHR33317:SF4">
    <property type="entry name" value="POLYNUCLEOTIDYL TRANSFERASE, RIBONUCLEASE H-LIKE SUPERFAMILY PROTEIN"/>
    <property type="match status" value="1"/>
</dbReference>
<accession>A0A4D6Y4J2</accession>
<keyword evidence="2 5" id="KW-0690">Ribosome biogenesis</keyword>
<dbReference type="GO" id="GO:0000967">
    <property type="term" value="P:rRNA 5'-end processing"/>
    <property type="evidence" value="ECO:0007669"/>
    <property type="project" value="UniProtKB-UniRule"/>
</dbReference>
<name>A0A4D6Y4J2_BUCMH</name>
<dbReference type="EC" id="3.1.-.-" evidence="5"/>
<evidence type="ECO:0000259" key="6">
    <source>
        <dbReference type="SMART" id="SM00732"/>
    </source>
</evidence>
<dbReference type="InterPro" id="IPR012337">
    <property type="entry name" value="RNaseH-like_sf"/>
</dbReference>
<dbReference type="InterPro" id="IPR005227">
    <property type="entry name" value="YqgF"/>
</dbReference>
<dbReference type="RefSeq" id="WP_158336713.1">
    <property type="nucleotide sequence ID" value="NZ_CP033004.1"/>
</dbReference>
<dbReference type="GO" id="GO:0005829">
    <property type="term" value="C:cytosol"/>
    <property type="evidence" value="ECO:0007669"/>
    <property type="project" value="TreeGrafter"/>
</dbReference>
<dbReference type="PANTHER" id="PTHR33317">
    <property type="entry name" value="POLYNUCLEOTIDYL TRANSFERASE, RIBONUCLEASE H-LIKE SUPERFAMILY PROTEIN"/>
    <property type="match status" value="1"/>
</dbReference>
<keyword evidence="3 5" id="KW-0540">Nuclease</keyword>
<dbReference type="CDD" id="cd16964">
    <property type="entry name" value="YqgF"/>
    <property type="match status" value="1"/>
</dbReference>
<reference evidence="7 8" key="1">
    <citation type="submission" date="2018-10" db="EMBL/GenBank/DDBJ databases">
        <title>Comparative functional genomics of the obligate endosymbiont Buchnera aphidicola.</title>
        <authorList>
            <person name="Chong R.A."/>
        </authorList>
    </citation>
    <scope>NUCLEOTIDE SEQUENCE [LARGE SCALE GENOMIC DNA]</scope>
    <source>
        <strain evidence="7 8">Mrh</strain>
    </source>
</reference>
<evidence type="ECO:0000256" key="5">
    <source>
        <dbReference type="HAMAP-Rule" id="MF_00651"/>
    </source>
</evidence>
<gene>
    <name evidence="7" type="primary">ruvX</name>
    <name evidence="5" type="synonym">yqgF</name>
    <name evidence="7" type="ORF">D9V73_02580</name>
</gene>
<evidence type="ECO:0000256" key="3">
    <source>
        <dbReference type="ARBA" id="ARBA00022722"/>
    </source>
</evidence>
<dbReference type="NCBIfam" id="TIGR00250">
    <property type="entry name" value="RNAse_H_YqgF"/>
    <property type="match status" value="1"/>
</dbReference>
<comment type="subcellular location">
    <subcellularLocation>
        <location evidence="5">Cytoplasm</location>
    </subcellularLocation>
</comment>
<dbReference type="Proteomes" id="UP000298566">
    <property type="component" value="Chromosome"/>
</dbReference>
<evidence type="ECO:0000313" key="7">
    <source>
        <dbReference type="EMBL" id="QCI23503.1"/>
    </source>
</evidence>
<dbReference type="InterPro" id="IPR037027">
    <property type="entry name" value="YqgF/RNaseH-like_dom_sf"/>
</dbReference>
<evidence type="ECO:0000256" key="4">
    <source>
        <dbReference type="ARBA" id="ARBA00022801"/>
    </source>
</evidence>
<dbReference type="GO" id="GO:0016788">
    <property type="term" value="F:hydrolase activity, acting on ester bonds"/>
    <property type="evidence" value="ECO:0007669"/>
    <property type="project" value="UniProtKB-UniRule"/>
</dbReference>
<dbReference type="Pfam" id="PF03652">
    <property type="entry name" value="RuvX"/>
    <property type="match status" value="1"/>
</dbReference>
<sequence>MTVLAFDFGIKHIGVAVGQNITKTAQCLSSIKVKNEKINLHTFKTLFYTWKPYYIIIGFPLNMNGTRQNITTKSEMFAKKLFKHFNIPYYLYDERLTTIEAKTILFERYGFKSLIKTTIDSTSAVIILESWFKNNMSIFNN</sequence>
<keyword evidence="1 5" id="KW-0963">Cytoplasm</keyword>
<dbReference type="SUPFAM" id="SSF53098">
    <property type="entry name" value="Ribonuclease H-like"/>
    <property type="match status" value="1"/>
</dbReference>
<dbReference type="Gene3D" id="3.30.420.140">
    <property type="entry name" value="YqgF/RNase H-like domain"/>
    <property type="match status" value="1"/>
</dbReference>
<evidence type="ECO:0000256" key="2">
    <source>
        <dbReference type="ARBA" id="ARBA00022517"/>
    </source>
</evidence>
<evidence type="ECO:0000313" key="8">
    <source>
        <dbReference type="Proteomes" id="UP000298566"/>
    </source>
</evidence>
<dbReference type="GO" id="GO:0004518">
    <property type="term" value="F:nuclease activity"/>
    <property type="evidence" value="ECO:0007669"/>
    <property type="project" value="UniProtKB-KW"/>
</dbReference>
<protein>
    <recommendedName>
        <fullName evidence="5">Putative pre-16S rRNA nuclease</fullName>
        <ecNumber evidence="5">3.1.-.-</ecNumber>
    </recommendedName>
</protein>
<dbReference type="OrthoDB" id="9796140at2"/>
<evidence type="ECO:0000256" key="1">
    <source>
        <dbReference type="ARBA" id="ARBA00022490"/>
    </source>
</evidence>
<keyword evidence="4 5" id="KW-0378">Hydrolase</keyword>
<feature type="domain" description="YqgF/RNase H-like" evidence="6">
    <location>
        <begin position="1"/>
        <end position="101"/>
    </location>
</feature>
<organism evidence="7 8">
    <name type="scientific">Buchnera aphidicola subsp. Melaphis rhois</name>
    <dbReference type="NCBI Taxonomy" id="118103"/>
    <lineage>
        <taxon>Bacteria</taxon>
        <taxon>Pseudomonadati</taxon>
        <taxon>Pseudomonadota</taxon>
        <taxon>Gammaproteobacteria</taxon>
        <taxon>Enterobacterales</taxon>
        <taxon>Erwiniaceae</taxon>
        <taxon>Buchnera</taxon>
    </lineage>
</organism>
<dbReference type="SMART" id="SM00732">
    <property type="entry name" value="YqgFc"/>
    <property type="match status" value="1"/>
</dbReference>
<comment type="function">
    <text evidence="5">Could be a nuclease involved in processing of the 5'-end of pre-16S rRNA.</text>
</comment>
<proteinExistence type="inferred from homology"/>